<feature type="transmembrane region" description="Helical" evidence="7">
    <location>
        <begin position="99"/>
        <end position="128"/>
    </location>
</feature>
<dbReference type="Proteomes" id="UP000525298">
    <property type="component" value="Unassembled WGS sequence"/>
</dbReference>
<dbReference type="RefSeq" id="WP_181550003.1">
    <property type="nucleotide sequence ID" value="NZ_JACDUS010000001.1"/>
</dbReference>
<keyword evidence="6 7" id="KW-0472">Membrane</keyword>
<accession>A0A7W0C718</accession>
<dbReference type="PANTHER" id="PTHR33362">
    <property type="entry name" value="SIALIC ACID TRAP TRANSPORTER PERMEASE PROTEIN SIAT-RELATED"/>
    <property type="match status" value="1"/>
</dbReference>
<feature type="transmembrane region" description="Helical" evidence="7">
    <location>
        <begin position="170"/>
        <end position="194"/>
    </location>
</feature>
<feature type="transmembrane region" description="Helical" evidence="7">
    <location>
        <begin position="289"/>
        <end position="312"/>
    </location>
</feature>
<dbReference type="Pfam" id="PF06808">
    <property type="entry name" value="DctM"/>
    <property type="match status" value="1"/>
</dbReference>
<evidence type="ECO:0000313" key="9">
    <source>
        <dbReference type="EMBL" id="MBA2880361.1"/>
    </source>
</evidence>
<feature type="domain" description="TRAP C4-dicarboxylate transport system permease DctM subunit" evidence="8">
    <location>
        <begin position="12"/>
        <end position="428"/>
    </location>
</feature>
<feature type="transmembrane region" description="Helical" evidence="7">
    <location>
        <begin position="59"/>
        <end position="79"/>
    </location>
</feature>
<keyword evidence="10" id="KW-1185">Reference proteome</keyword>
<keyword evidence="3" id="KW-0997">Cell inner membrane</keyword>
<evidence type="ECO:0000313" key="10">
    <source>
        <dbReference type="Proteomes" id="UP000525298"/>
    </source>
</evidence>
<feature type="transmembrane region" description="Helical" evidence="7">
    <location>
        <begin position="252"/>
        <end position="268"/>
    </location>
</feature>
<evidence type="ECO:0000259" key="8">
    <source>
        <dbReference type="Pfam" id="PF06808"/>
    </source>
</evidence>
<dbReference type="GO" id="GO:0005886">
    <property type="term" value="C:plasma membrane"/>
    <property type="evidence" value="ECO:0007669"/>
    <property type="project" value="UniProtKB-SubCell"/>
</dbReference>
<dbReference type="AlphaFoldDB" id="A0A7W0C718"/>
<comment type="subcellular location">
    <subcellularLocation>
        <location evidence="1">Cell inner membrane</location>
        <topology evidence="1">Multi-pass membrane protein</topology>
    </subcellularLocation>
</comment>
<feature type="transmembrane region" description="Helical" evidence="7">
    <location>
        <begin position="366"/>
        <end position="392"/>
    </location>
</feature>
<evidence type="ECO:0000256" key="2">
    <source>
        <dbReference type="ARBA" id="ARBA00022475"/>
    </source>
</evidence>
<name>A0A7W0C718_9BACT</name>
<keyword evidence="4 7" id="KW-0812">Transmembrane</keyword>
<protein>
    <submittedName>
        <fullName evidence="9">Tripartite ATP-independent transporter DctM subunit</fullName>
    </submittedName>
</protein>
<dbReference type="PANTHER" id="PTHR33362:SF7">
    <property type="entry name" value="SLL1103 PROTEIN"/>
    <property type="match status" value="1"/>
</dbReference>
<dbReference type="InterPro" id="IPR010656">
    <property type="entry name" value="DctM"/>
</dbReference>
<dbReference type="InterPro" id="IPR004681">
    <property type="entry name" value="TRAP_DctM"/>
</dbReference>
<evidence type="ECO:0000256" key="7">
    <source>
        <dbReference type="SAM" id="Phobius"/>
    </source>
</evidence>
<evidence type="ECO:0000256" key="1">
    <source>
        <dbReference type="ARBA" id="ARBA00004429"/>
    </source>
</evidence>
<comment type="caution">
    <text evidence="9">The sequence shown here is derived from an EMBL/GenBank/DDBJ whole genome shotgun (WGS) entry which is preliminary data.</text>
</comment>
<evidence type="ECO:0000256" key="4">
    <source>
        <dbReference type="ARBA" id="ARBA00022692"/>
    </source>
</evidence>
<evidence type="ECO:0000256" key="5">
    <source>
        <dbReference type="ARBA" id="ARBA00022989"/>
    </source>
</evidence>
<gene>
    <name evidence="9" type="ORF">HNR65_000668</name>
</gene>
<proteinExistence type="predicted"/>
<dbReference type="EMBL" id="JACDUS010000001">
    <property type="protein sequence ID" value="MBA2880361.1"/>
    <property type="molecule type" value="Genomic_DNA"/>
</dbReference>
<reference evidence="9 10" key="1">
    <citation type="submission" date="2020-07" db="EMBL/GenBank/DDBJ databases">
        <title>Genomic Encyclopedia of Type Strains, Phase IV (KMG-IV): sequencing the most valuable type-strain genomes for metagenomic binning, comparative biology and taxonomic classification.</title>
        <authorList>
            <person name="Goeker M."/>
        </authorList>
    </citation>
    <scope>NUCLEOTIDE SEQUENCE [LARGE SCALE GENOMIC DNA]</scope>
    <source>
        <strain evidence="9 10">DSM 17721</strain>
    </source>
</reference>
<dbReference type="PIRSF" id="PIRSF006066">
    <property type="entry name" value="HI0050"/>
    <property type="match status" value="1"/>
</dbReference>
<feature type="transmembrane region" description="Helical" evidence="7">
    <location>
        <begin position="6"/>
        <end position="39"/>
    </location>
</feature>
<evidence type="ECO:0000256" key="3">
    <source>
        <dbReference type="ARBA" id="ARBA00022519"/>
    </source>
</evidence>
<dbReference type="NCBIfam" id="TIGR00786">
    <property type="entry name" value="dctM"/>
    <property type="match status" value="1"/>
</dbReference>
<sequence length="440" mass="46811">MSVELITVLMLTSLILVIMMGFPIGFSLAGVATVFGLIFVGPHIASTFMLRMHVTLSNYTLIAIPLFVFMGIVIEKSGLAGRLYDAIYVLTGRLKGGLAIATVLTCAIFAAATGVVGATVVTMGIISMPAMMKYRYDKPMASGAVCAGGALGILIPPSILILVYAPVANVSVGALLIGAFVPGMILALLYVLYIGIRCFINPEMGPSAADGGVHYTFWQKSRMFCVSVLPVLTLILAVLGTIFFGLAAPTEAAAIGAFAAVLLALGYRKLTAAMLVEAAIRTARTSAMVYLVVIGASFFTSVFVRLGCGRVIESSILGLPFGPWGVLIVMWLIIILMGCFLDWIGIIMIVVPLFTPVAVKLGFDPVWFSLMNIIVLQTSFLTPPFALTIFYLKGIAPPEVSLADIYRGVVPYLLLMLAALLLFSLFPDILLFMPRAAGLI</sequence>
<feature type="transmembrane region" description="Helical" evidence="7">
    <location>
        <begin position="224"/>
        <end position="246"/>
    </location>
</feature>
<organism evidence="9 10">
    <name type="scientific">Desulfosalsimonas propionicica</name>
    <dbReference type="NCBI Taxonomy" id="332175"/>
    <lineage>
        <taxon>Bacteria</taxon>
        <taxon>Pseudomonadati</taxon>
        <taxon>Thermodesulfobacteriota</taxon>
        <taxon>Desulfobacteria</taxon>
        <taxon>Desulfobacterales</taxon>
        <taxon>Desulfosalsimonadaceae</taxon>
        <taxon>Desulfosalsimonas</taxon>
    </lineage>
</organism>
<keyword evidence="2" id="KW-1003">Cell membrane</keyword>
<dbReference type="GO" id="GO:0022857">
    <property type="term" value="F:transmembrane transporter activity"/>
    <property type="evidence" value="ECO:0007669"/>
    <property type="project" value="TreeGrafter"/>
</dbReference>
<keyword evidence="5 7" id="KW-1133">Transmembrane helix</keyword>
<feature type="transmembrane region" description="Helical" evidence="7">
    <location>
        <begin position="140"/>
        <end position="164"/>
    </location>
</feature>
<feature type="transmembrane region" description="Helical" evidence="7">
    <location>
        <begin position="412"/>
        <end position="433"/>
    </location>
</feature>
<feature type="transmembrane region" description="Helical" evidence="7">
    <location>
        <begin position="324"/>
        <end position="354"/>
    </location>
</feature>
<evidence type="ECO:0000256" key="6">
    <source>
        <dbReference type="ARBA" id="ARBA00023136"/>
    </source>
</evidence>